<proteinExistence type="predicted"/>
<feature type="compositionally biased region" description="Basic and acidic residues" evidence="1">
    <location>
        <begin position="62"/>
        <end position="72"/>
    </location>
</feature>
<evidence type="ECO:0000256" key="1">
    <source>
        <dbReference type="SAM" id="MobiDB-lite"/>
    </source>
</evidence>
<dbReference type="OrthoDB" id="10254073at2759"/>
<feature type="non-terminal residue" evidence="2">
    <location>
        <position position="1"/>
    </location>
</feature>
<evidence type="ECO:0000313" key="2">
    <source>
        <dbReference type="EMBL" id="EER02516.1"/>
    </source>
</evidence>
<protein>
    <submittedName>
        <fullName evidence="2">Uncharacterized protein</fullName>
    </submittedName>
</protein>
<name>C5LL99_PERM5</name>
<feature type="non-terminal residue" evidence="2">
    <location>
        <position position="72"/>
    </location>
</feature>
<feature type="region of interest" description="Disordered" evidence="1">
    <location>
        <begin position="53"/>
        <end position="72"/>
    </location>
</feature>
<gene>
    <name evidence="2" type="ORF">Pmar_PMAR004881</name>
</gene>
<reference evidence="2 3" key="1">
    <citation type="submission" date="2008-07" db="EMBL/GenBank/DDBJ databases">
        <authorList>
            <person name="El-Sayed N."/>
            <person name="Caler E."/>
            <person name="Inman J."/>
            <person name="Amedeo P."/>
            <person name="Hass B."/>
            <person name="Wortman J."/>
        </authorList>
    </citation>
    <scope>NUCLEOTIDE SEQUENCE [LARGE SCALE GENOMIC DNA]</scope>
    <source>
        <strain evidence="3">ATCC 50983 / TXsc</strain>
    </source>
</reference>
<dbReference type="Proteomes" id="UP000007800">
    <property type="component" value="Unassembled WGS sequence"/>
</dbReference>
<dbReference type="GeneID" id="9047538"/>
<dbReference type="EMBL" id="GG683102">
    <property type="protein sequence ID" value="EER02516.1"/>
    <property type="molecule type" value="Genomic_DNA"/>
</dbReference>
<dbReference type="InParanoid" id="C5LL99"/>
<dbReference type="RefSeq" id="XP_002769798.1">
    <property type="nucleotide sequence ID" value="XM_002769752.1"/>
</dbReference>
<accession>C5LL99</accession>
<organism evidence="3">
    <name type="scientific">Perkinsus marinus (strain ATCC 50983 / TXsc)</name>
    <dbReference type="NCBI Taxonomy" id="423536"/>
    <lineage>
        <taxon>Eukaryota</taxon>
        <taxon>Sar</taxon>
        <taxon>Alveolata</taxon>
        <taxon>Perkinsozoa</taxon>
        <taxon>Perkinsea</taxon>
        <taxon>Perkinsida</taxon>
        <taxon>Perkinsidae</taxon>
        <taxon>Perkinsus</taxon>
    </lineage>
</organism>
<evidence type="ECO:0000313" key="3">
    <source>
        <dbReference type="Proteomes" id="UP000007800"/>
    </source>
</evidence>
<dbReference type="AlphaFoldDB" id="C5LL99"/>
<keyword evidence="3" id="KW-1185">Reference proteome</keyword>
<sequence>SNVTPPSSSSLVVYFSGVGPQAVGRHVTLSCSGQAEYWSSVLKAWPPKIRVGKPRPANAEEGTDKVLRREEI</sequence>